<reference evidence="8 9" key="1">
    <citation type="submission" date="2014-03" db="EMBL/GenBank/DDBJ databases">
        <title>The Genome Sequence of Plasmodium fragile nilgiri.</title>
        <authorList>
            <consortium name="The Broad Institute Genomics Platform"/>
            <consortium name="The Broad Institute Genome Sequencing Center for Infectious Disease"/>
            <person name="Neafsey D."/>
            <person name="Duraisingh M."/>
            <person name="Young S.K."/>
            <person name="Zeng Q."/>
            <person name="Gargeya S."/>
            <person name="Abouelleil A."/>
            <person name="Alvarado L."/>
            <person name="Chapman S.B."/>
            <person name="Gainer-Dewar J."/>
            <person name="Goldberg J."/>
            <person name="Griggs A."/>
            <person name="Gujja S."/>
            <person name="Hansen M."/>
            <person name="Howarth C."/>
            <person name="Imamovic A."/>
            <person name="Larimer J."/>
            <person name="Pearson M."/>
            <person name="Poon T.W."/>
            <person name="Priest M."/>
            <person name="Roberts A."/>
            <person name="Saif S."/>
            <person name="Shea T."/>
            <person name="Sykes S."/>
            <person name="Wortman J."/>
            <person name="Nusbaum C."/>
            <person name="Birren B."/>
        </authorList>
    </citation>
    <scope>NUCLEOTIDE SEQUENCE [LARGE SCALE GENOMIC DNA]</scope>
    <source>
        <strain evidence="9">nilgiri</strain>
    </source>
</reference>
<dbReference type="GO" id="GO:0005524">
    <property type="term" value="F:ATP binding"/>
    <property type="evidence" value="ECO:0007669"/>
    <property type="project" value="UniProtKB-KW"/>
</dbReference>
<dbReference type="GeneID" id="24265694"/>
<dbReference type="InterPro" id="IPR036565">
    <property type="entry name" value="Mur-like_cat_sf"/>
</dbReference>
<keyword evidence="9" id="KW-1185">Reference proteome</keyword>
<comment type="similarity">
    <text evidence="1">Belongs to the folylpolyglutamate synthase family.</text>
</comment>
<gene>
    <name evidence="8" type="ORF">AK88_00380</name>
</gene>
<evidence type="ECO:0000256" key="6">
    <source>
        <dbReference type="ARBA" id="ARBA00022842"/>
    </source>
</evidence>
<evidence type="ECO:0000256" key="5">
    <source>
        <dbReference type="ARBA" id="ARBA00022840"/>
    </source>
</evidence>
<accession>A0A0D9QS73</accession>
<protein>
    <recommendedName>
        <fullName evidence="7">Mur ligase central domain-containing protein</fullName>
    </recommendedName>
</protein>
<dbReference type="PROSITE" id="PS01012">
    <property type="entry name" value="FOLYLPOLYGLU_SYNT_2"/>
    <property type="match status" value="1"/>
</dbReference>
<evidence type="ECO:0000313" key="9">
    <source>
        <dbReference type="Proteomes" id="UP000054561"/>
    </source>
</evidence>
<organism evidence="8 9">
    <name type="scientific">Plasmodium fragile</name>
    <dbReference type="NCBI Taxonomy" id="5857"/>
    <lineage>
        <taxon>Eukaryota</taxon>
        <taxon>Sar</taxon>
        <taxon>Alveolata</taxon>
        <taxon>Apicomplexa</taxon>
        <taxon>Aconoidasida</taxon>
        <taxon>Haemosporida</taxon>
        <taxon>Plasmodiidae</taxon>
        <taxon>Plasmodium</taxon>
        <taxon>Plasmodium (Plasmodium)</taxon>
    </lineage>
</organism>
<dbReference type="Gene3D" id="3.40.1190.10">
    <property type="entry name" value="Mur-like, catalytic domain"/>
    <property type="match status" value="1"/>
</dbReference>
<dbReference type="GO" id="GO:0046872">
    <property type="term" value="F:metal ion binding"/>
    <property type="evidence" value="ECO:0007669"/>
    <property type="project" value="UniProtKB-KW"/>
</dbReference>
<dbReference type="InterPro" id="IPR001645">
    <property type="entry name" value="Folylpolyglutamate_synth"/>
</dbReference>
<evidence type="ECO:0000259" key="7">
    <source>
        <dbReference type="Pfam" id="PF08245"/>
    </source>
</evidence>
<feature type="domain" description="Mur ligase central" evidence="7">
    <location>
        <begin position="52"/>
        <end position="197"/>
    </location>
</feature>
<dbReference type="AlphaFoldDB" id="A0A0D9QS73"/>
<evidence type="ECO:0000256" key="4">
    <source>
        <dbReference type="ARBA" id="ARBA00022741"/>
    </source>
</evidence>
<dbReference type="SUPFAM" id="SSF53623">
    <property type="entry name" value="MurD-like peptide ligases, catalytic domain"/>
    <property type="match status" value="1"/>
</dbReference>
<dbReference type="NCBIfam" id="TIGR01499">
    <property type="entry name" value="folC"/>
    <property type="match status" value="1"/>
</dbReference>
<dbReference type="VEuPathDB" id="PlasmoDB:AK88_00380"/>
<keyword evidence="6" id="KW-0460">Magnesium</keyword>
<keyword evidence="3" id="KW-0479">Metal-binding</keyword>
<evidence type="ECO:0000256" key="3">
    <source>
        <dbReference type="ARBA" id="ARBA00022723"/>
    </source>
</evidence>
<dbReference type="GO" id="GO:0008841">
    <property type="term" value="F:dihydrofolate synthase activity"/>
    <property type="evidence" value="ECO:0007669"/>
    <property type="project" value="TreeGrafter"/>
</dbReference>
<dbReference type="Gene3D" id="3.90.190.20">
    <property type="entry name" value="Mur ligase, C-terminal domain"/>
    <property type="match status" value="1"/>
</dbReference>
<keyword evidence="5" id="KW-0067">ATP-binding</keyword>
<dbReference type="Proteomes" id="UP000054561">
    <property type="component" value="Unassembled WGS sequence"/>
</dbReference>
<dbReference type="InterPro" id="IPR018109">
    <property type="entry name" value="Folylpolyglutamate_synth_CS"/>
</dbReference>
<proteinExistence type="inferred from homology"/>
<evidence type="ECO:0000256" key="1">
    <source>
        <dbReference type="ARBA" id="ARBA00008276"/>
    </source>
</evidence>
<dbReference type="InterPro" id="IPR013221">
    <property type="entry name" value="Mur_ligase_cen"/>
</dbReference>
<keyword evidence="4" id="KW-0547">Nucleotide-binding</keyword>
<dbReference type="GO" id="GO:0005829">
    <property type="term" value="C:cytosol"/>
    <property type="evidence" value="ECO:0007669"/>
    <property type="project" value="TreeGrafter"/>
</dbReference>
<dbReference type="OMA" id="KGTTCAK"/>
<dbReference type="InterPro" id="IPR036615">
    <property type="entry name" value="Mur_ligase_C_dom_sf"/>
</dbReference>
<name>A0A0D9QS73_PLAFR</name>
<dbReference type="GO" id="GO:0005739">
    <property type="term" value="C:mitochondrion"/>
    <property type="evidence" value="ECO:0007669"/>
    <property type="project" value="TreeGrafter"/>
</dbReference>
<evidence type="ECO:0000313" key="8">
    <source>
        <dbReference type="EMBL" id="KJP89924.1"/>
    </source>
</evidence>
<keyword evidence="2" id="KW-0436">Ligase</keyword>
<dbReference type="EMBL" id="KQ001647">
    <property type="protein sequence ID" value="KJP89924.1"/>
    <property type="molecule type" value="Genomic_DNA"/>
</dbReference>
<dbReference type="GO" id="GO:0004326">
    <property type="term" value="F:tetrahydrofolylpolyglutamate synthase activity"/>
    <property type="evidence" value="ECO:0007669"/>
    <property type="project" value="InterPro"/>
</dbReference>
<dbReference type="RefSeq" id="XP_012333454.1">
    <property type="nucleotide sequence ID" value="XM_012478031.1"/>
</dbReference>
<dbReference type="Pfam" id="PF08245">
    <property type="entry name" value="Mur_ligase_M"/>
    <property type="match status" value="1"/>
</dbReference>
<dbReference type="PANTHER" id="PTHR11136">
    <property type="entry name" value="FOLYLPOLYGLUTAMATE SYNTHASE-RELATED"/>
    <property type="match status" value="1"/>
</dbReference>
<sequence>MANGKDETTVEGYAECLAKLYGTHSVKLGLERTKMLSKCFNNPGDTYKTVHVAGTNGKGSVSHKISMCLKMRNYTVGLFTSPHIFSIRERIKVNDECISQKDFVSLVNQVWKKADELDVEPTFFEIVTIVAYLFFKSKKVDYAVIETGIGGRLDATNILNKPELVIITSIGYDHQQLLGADLHSICEEKIGIFKNGTNVVVGPSVSIYKNVFNRAKDLNCLVKVVPPEPRGESFNDENTRIAIEALKVLNIHVTSDPILKSVICLKPPLRMQYLAIEQITHVKKKFFPSSGNVGDGSAVNGTETCLPLAVILDVGHNETAIDRLCQDINYFHKGKTMRVCVSGTRPRSLAIFEPLVAHFQGLLQDVFYLPSLNERTYDFGEVVEMLNSDEQISGELKGLLLSSAGKVTSWLEGATKGGSPGGNPYTRGTIPLIVKNAFIECCKDNSILLICGTFFMFDEVLPAFDIHSDLQDPIPMNEPCSHLKTT</sequence>
<dbReference type="PANTHER" id="PTHR11136:SF0">
    <property type="entry name" value="DIHYDROFOLATE SYNTHETASE-RELATED"/>
    <property type="match status" value="1"/>
</dbReference>
<dbReference type="OrthoDB" id="5212574at2759"/>
<evidence type="ECO:0000256" key="2">
    <source>
        <dbReference type="ARBA" id="ARBA00022598"/>
    </source>
</evidence>
<dbReference type="SUPFAM" id="SSF53244">
    <property type="entry name" value="MurD-like peptide ligases, peptide-binding domain"/>
    <property type="match status" value="1"/>
</dbReference>